<keyword evidence="1" id="KW-0472">Membrane</keyword>
<name>A0A812D0C2_ACAPH</name>
<dbReference type="EMBL" id="CAHIKZ030002323">
    <property type="protein sequence ID" value="CAE1284998.1"/>
    <property type="molecule type" value="Genomic_DNA"/>
</dbReference>
<comment type="caution">
    <text evidence="2">The sequence shown here is derived from an EMBL/GenBank/DDBJ whole genome shotgun (WGS) entry which is preliminary data.</text>
</comment>
<feature type="transmembrane region" description="Helical" evidence="1">
    <location>
        <begin position="188"/>
        <end position="208"/>
    </location>
</feature>
<protein>
    <submittedName>
        <fullName evidence="2">Uncharacterized protein</fullName>
    </submittedName>
</protein>
<dbReference type="AlphaFoldDB" id="A0A812D0C2"/>
<evidence type="ECO:0000313" key="2">
    <source>
        <dbReference type="EMBL" id="CAE1284998.1"/>
    </source>
</evidence>
<dbReference type="Proteomes" id="UP000597762">
    <property type="component" value="Unassembled WGS sequence"/>
</dbReference>
<feature type="transmembrane region" description="Helical" evidence="1">
    <location>
        <begin position="145"/>
        <end position="168"/>
    </location>
</feature>
<gene>
    <name evidence="2" type="ORF">SPHA_45110</name>
</gene>
<keyword evidence="1" id="KW-0812">Transmembrane</keyword>
<proteinExistence type="predicted"/>
<evidence type="ECO:0000256" key="1">
    <source>
        <dbReference type="SAM" id="Phobius"/>
    </source>
</evidence>
<accession>A0A812D0C2</accession>
<evidence type="ECO:0000313" key="3">
    <source>
        <dbReference type="Proteomes" id="UP000597762"/>
    </source>
</evidence>
<sequence>MASCPYSTDCSWLSDNSHHKTPLPRSLSLSLSLSSLSLSLSRRLGFNCLRRVVGQTCFSSCMTDCNSSLRVVLFPLTRTLGLSYHVQLFDRPHQHLFETPSVFVGSKEITKNLELLRTRFKFGQNIHPRLNGFVATMLLVRAKSFTNFVVFASFSLILCTCVYILIPFASPHSLFLFTNLCLSFLSMFPRAMLLSLSLFLSLFLCYLVKPSTVALGDWVPTKASVECTVGTLAVALSCCSCSGVGQNKEERGNPQ</sequence>
<keyword evidence="3" id="KW-1185">Reference proteome</keyword>
<reference evidence="2" key="1">
    <citation type="submission" date="2021-01" db="EMBL/GenBank/DDBJ databases">
        <authorList>
            <person name="Li R."/>
            <person name="Bekaert M."/>
        </authorList>
    </citation>
    <scope>NUCLEOTIDE SEQUENCE</scope>
    <source>
        <strain evidence="2">Farmed</strain>
    </source>
</reference>
<organism evidence="2 3">
    <name type="scientific">Acanthosepion pharaonis</name>
    <name type="common">Pharaoh cuttlefish</name>
    <name type="synonym">Sepia pharaonis</name>
    <dbReference type="NCBI Taxonomy" id="158019"/>
    <lineage>
        <taxon>Eukaryota</taxon>
        <taxon>Metazoa</taxon>
        <taxon>Spiralia</taxon>
        <taxon>Lophotrochozoa</taxon>
        <taxon>Mollusca</taxon>
        <taxon>Cephalopoda</taxon>
        <taxon>Coleoidea</taxon>
        <taxon>Decapodiformes</taxon>
        <taxon>Sepiida</taxon>
        <taxon>Sepiina</taxon>
        <taxon>Sepiidae</taxon>
        <taxon>Acanthosepion</taxon>
    </lineage>
</organism>
<keyword evidence="1" id="KW-1133">Transmembrane helix</keyword>